<dbReference type="EMBL" id="JAIWYP010000013">
    <property type="protein sequence ID" value="KAH3720611.1"/>
    <property type="molecule type" value="Genomic_DNA"/>
</dbReference>
<proteinExistence type="predicted"/>
<gene>
    <name evidence="1" type="ORF">DPMN_063511</name>
</gene>
<accession>A0A9D4CAN2</accession>
<dbReference type="Proteomes" id="UP000828390">
    <property type="component" value="Unassembled WGS sequence"/>
</dbReference>
<comment type="caution">
    <text evidence="1">The sequence shown here is derived from an EMBL/GenBank/DDBJ whole genome shotgun (WGS) entry which is preliminary data.</text>
</comment>
<organism evidence="1 2">
    <name type="scientific">Dreissena polymorpha</name>
    <name type="common">Zebra mussel</name>
    <name type="synonym">Mytilus polymorpha</name>
    <dbReference type="NCBI Taxonomy" id="45954"/>
    <lineage>
        <taxon>Eukaryota</taxon>
        <taxon>Metazoa</taxon>
        <taxon>Spiralia</taxon>
        <taxon>Lophotrochozoa</taxon>
        <taxon>Mollusca</taxon>
        <taxon>Bivalvia</taxon>
        <taxon>Autobranchia</taxon>
        <taxon>Heteroconchia</taxon>
        <taxon>Euheterodonta</taxon>
        <taxon>Imparidentia</taxon>
        <taxon>Neoheterodontei</taxon>
        <taxon>Myida</taxon>
        <taxon>Dreissenoidea</taxon>
        <taxon>Dreissenidae</taxon>
        <taxon>Dreissena</taxon>
    </lineage>
</organism>
<reference evidence="1" key="1">
    <citation type="journal article" date="2019" name="bioRxiv">
        <title>The Genome of the Zebra Mussel, Dreissena polymorpha: A Resource for Invasive Species Research.</title>
        <authorList>
            <person name="McCartney M.A."/>
            <person name="Auch B."/>
            <person name="Kono T."/>
            <person name="Mallez S."/>
            <person name="Zhang Y."/>
            <person name="Obille A."/>
            <person name="Becker A."/>
            <person name="Abrahante J.E."/>
            <person name="Garbe J."/>
            <person name="Badalamenti J.P."/>
            <person name="Herman A."/>
            <person name="Mangelson H."/>
            <person name="Liachko I."/>
            <person name="Sullivan S."/>
            <person name="Sone E.D."/>
            <person name="Koren S."/>
            <person name="Silverstein K.A.T."/>
            <person name="Beckman K.B."/>
            <person name="Gohl D.M."/>
        </authorList>
    </citation>
    <scope>NUCLEOTIDE SEQUENCE</scope>
    <source>
        <strain evidence="1">Duluth1</strain>
        <tissue evidence="1">Whole animal</tissue>
    </source>
</reference>
<protein>
    <submittedName>
        <fullName evidence="1">Uncharacterized protein</fullName>
    </submittedName>
</protein>
<name>A0A9D4CAN2_DREPO</name>
<evidence type="ECO:0000313" key="2">
    <source>
        <dbReference type="Proteomes" id="UP000828390"/>
    </source>
</evidence>
<dbReference type="AlphaFoldDB" id="A0A9D4CAN2"/>
<evidence type="ECO:0000313" key="1">
    <source>
        <dbReference type="EMBL" id="KAH3720611.1"/>
    </source>
</evidence>
<sequence>MAAAFDRVEVTNIDDLKPGDAVIFNLESNTQEGIVTVVSPHRADKQLGLVDVVNYQQTPKGITTVIEKAMFFDLHKHTIIQKAYVNSFDATTVIARARSRIDERRYDSKENSNRHFVEWAKVGYESNLLVVSPHFSSEHQLVNLYNAYSWFDIERGSIIDFLYYGIRHQGVVTHVDKENSQVKVIHYGTNHIFATRTVIRDTIHIDFKTQLIRIYRCNQSDKCNKPNDVATKAEKRLGEQKWNVFWLRSWSFCLQCLFN</sequence>
<reference evidence="1" key="2">
    <citation type="submission" date="2020-11" db="EMBL/GenBank/DDBJ databases">
        <authorList>
            <person name="McCartney M.A."/>
            <person name="Auch B."/>
            <person name="Kono T."/>
            <person name="Mallez S."/>
            <person name="Becker A."/>
            <person name="Gohl D.M."/>
            <person name="Silverstein K.A.T."/>
            <person name="Koren S."/>
            <person name="Bechman K.B."/>
            <person name="Herman A."/>
            <person name="Abrahante J.E."/>
            <person name="Garbe J."/>
        </authorList>
    </citation>
    <scope>NUCLEOTIDE SEQUENCE</scope>
    <source>
        <strain evidence="1">Duluth1</strain>
        <tissue evidence="1">Whole animal</tissue>
    </source>
</reference>
<keyword evidence="2" id="KW-1185">Reference proteome</keyword>